<keyword evidence="3" id="KW-1185">Reference proteome</keyword>
<evidence type="ECO:0000313" key="3">
    <source>
        <dbReference type="Proteomes" id="UP001223520"/>
    </source>
</evidence>
<accession>A0AAJ6NNM8</accession>
<proteinExistence type="predicted"/>
<dbReference type="Gene3D" id="3.40.1010.10">
    <property type="entry name" value="Cobalt-precorrin-4 Transmethylase, Domain 1"/>
    <property type="match status" value="1"/>
</dbReference>
<keyword evidence="2" id="KW-0808">Transferase</keyword>
<organism evidence="2 3">
    <name type="scientific">Halotia branconii CENA392</name>
    <dbReference type="NCBI Taxonomy" id="1539056"/>
    <lineage>
        <taxon>Bacteria</taxon>
        <taxon>Bacillati</taxon>
        <taxon>Cyanobacteriota</taxon>
        <taxon>Cyanophyceae</taxon>
        <taxon>Nostocales</taxon>
        <taxon>Nodulariaceae</taxon>
        <taxon>Halotia</taxon>
    </lineage>
</organism>
<dbReference type="GO" id="GO:0032259">
    <property type="term" value="P:methylation"/>
    <property type="evidence" value="ECO:0007669"/>
    <property type="project" value="UniProtKB-KW"/>
</dbReference>
<reference evidence="2 3" key="1">
    <citation type="journal article" date="2023" name="Limnol Oceanogr Lett">
        <title>Environmental adaptations by the intertidal Antarctic cyanobacterium Halotia branconii CENA392 as revealed using long-read genome sequencing.</title>
        <authorList>
            <person name="Dextro R.B."/>
            <person name="Delbaje E."/>
            <person name="Freitas P.N.N."/>
            <person name="Geraldes V."/>
            <person name="Pinto E."/>
            <person name="Long P.F."/>
            <person name="Fiore M.F."/>
        </authorList>
    </citation>
    <scope>NUCLEOTIDE SEQUENCE [LARGE SCALE GENOMIC DNA]</scope>
    <source>
        <strain evidence="2 3">CENA392</strain>
    </source>
</reference>
<evidence type="ECO:0000259" key="1">
    <source>
        <dbReference type="Pfam" id="PF00590"/>
    </source>
</evidence>
<dbReference type="SUPFAM" id="SSF53790">
    <property type="entry name" value="Tetrapyrrole methylase"/>
    <property type="match status" value="1"/>
</dbReference>
<dbReference type="RefSeq" id="WP_281480894.1">
    <property type="nucleotide sequence ID" value="NZ_CP124543.1"/>
</dbReference>
<name>A0AAJ6NNM8_9CYAN</name>
<keyword evidence="2" id="KW-0489">Methyltransferase</keyword>
<dbReference type="GO" id="GO:0008168">
    <property type="term" value="F:methyltransferase activity"/>
    <property type="evidence" value="ECO:0007669"/>
    <property type="project" value="UniProtKB-KW"/>
</dbReference>
<dbReference type="Pfam" id="PF00590">
    <property type="entry name" value="TP_methylase"/>
    <property type="match status" value="1"/>
</dbReference>
<dbReference type="InterPro" id="IPR014777">
    <property type="entry name" value="4pyrrole_Mease_sub1"/>
</dbReference>
<dbReference type="CDD" id="cd19916">
    <property type="entry name" value="OphMA_like"/>
    <property type="match status" value="1"/>
</dbReference>
<sequence>MKVGSLIIVGTGIQLVGHLTLAAKAWIEQADKVFFAVADPITAKWLRSLNPTAEALPYNTNYQRRKKTYSEMVERMLLGVRQGLNVCVVFYGHPGVFADPAHQAIKQARSEGFTAQMLPGISAEDCLYADLGLDPGRNGCQSFEATDFLIRHRRFDPTSALILWQIAMVGNLGFYKEGEHLHGLTVLAEVLATHYSFDHEVIVYQAAVYYPVCEPTIQRIPLFRLPEADVTPISTLYVPPQPPVTLDCEMMTRLGMSFAKETTTEQVNGWSTIKKLWLTSTERLNRNSMMLRFWLMKVKPVG</sequence>
<dbReference type="EMBL" id="CP124543">
    <property type="protein sequence ID" value="WGV23568.1"/>
    <property type="molecule type" value="Genomic_DNA"/>
</dbReference>
<dbReference type="AlphaFoldDB" id="A0AAJ6NNM8"/>
<dbReference type="InterPro" id="IPR000878">
    <property type="entry name" value="4pyrrol_Mease"/>
</dbReference>
<protein>
    <submittedName>
        <fullName evidence="2">SAM-dependent methyltransferase</fullName>
    </submittedName>
</protein>
<evidence type="ECO:0000313" key="2">
    <source>
        <dbReference type="EMBL" id="WGV23568.1"/>
    </source>
</evidence>
<dbReference type="InterPro" id="IPR035996">
    <property type="entry name" value="4pyrrol_Methylase_sf"/>
</dbReference>
<feature type="domain" description="Tetrapyrrole methylase" evidence="1">
    <location>
        <begin position="6"/>
        <end position="207"/>
    </location>
</feature>
<dbReference type="Proteomes" id="UP001223520">
    <property type="component" value="Chromosome"/>
</dbReference>
<gene>
    <name evidence="2" type="ORF">QI031_17285</name>
</gene>
<dbReference type="KEGG" id="hbq:QI031_17285"/>